<evidence type="ECO:0000256" key="3">
    <source>
        <dbReference type="ARBA" id="ARBA00022892"/>
    </source>
</evidence>
<name>A0A8K0JF64_9TREE</name>
<keyword evidence="8" id="KW-1185">Reference proteome</keyword>
<protein>
    <recommendedName>
        <fullName evidence="6">Trafficking protein particle complex subunit</fullName>
    </recommendedName>
</protein>
<gene>
    <name evidence="7" type="ORF">FFLO_06542</name>
</gene>
<dbReference type="GO" id="GO:0030008">
    <property type="term" value="C:TRAPP complex"/>
    <property type="evidence" value="ECO:0007669"/>
    <property type="project" value="UniProtKB-UniRule"/>
</dbReference>
<dbReference type="CDD" id="cd14855">
    <property type="entry name" value="TRAPPC1_MUM2"/>
    <property type="match status" value="1"/>
</dbReference>
<accession>A0A8K0JF64</accession>
<evidence type="ECO:0000256" key="6">
    <source>
        <dbReference type="RuleBase" id="RU366065"/>
    </source>
</evidence>
<keyword evidence="2 6" id="KW-0256">Endoplasmic reticulum</keyword>
<dbReference type="Pfam" id="PF04099">
    <property type="entry name" value="Sybindin"/>
    <property type="match status" value="1"/>
</dbReference>
<comment type="subcellular location">
    <subcellularLocation>
        <location evidence="6">Endoplasmic reticulum</location>
    </subcellularLocation>
    <subcellularLocation>
        <location evidence="6">Golgi apparatus</location>
        <location evidence="6">cis-Golgi network</location>
    </subcellularLocation>
</comment>
<dbReference type="PANTHER" id="PTHR23249:SF16">
    <property type="entry name" value="TRAFFICKING PROTEIN PARTICLE COMPLEX SUBUNIT 1"/>
    <property type="match status" value="1"/>
</dbReference>
<dbReference type="InterPro" id="IPR007233">
    <property type="entry name" value="TRAPPC"/>
</dbReference>
<organism evidence="7 8">
    <name type="scientific">Filobasidium floriforme</name>
    <dbReference type="NCBI Taxonomy" id="5210"/>
    <lineage>
        <taxon>Eukaryota</taxon>
        <taxon>Fungi</taxon>
        <taxon>Dikarya</taxon>
        <taxon>Basidiomycota</taxon>
        <taxon>Agaricomycotina</taxon>
        <taxon>Tremellomycetes</taxon>
        <taxon>Filobasidiales</taxon>
        <taxon>Filobasidiaceae</taxon>
        <taxon>Filobasidium</taxon>
    </lineage>
</organism>
<dbReference type="PANTHER" id="PTHR23249">
    <property type="entry name" value="TRAFFICKING PROTEIN PARTICLE COMPLEX SUBUNIT"/>
    <property type="match status" value="1"/>
</dbReference>
<dbReference type="GO" id="GO:0005794">
    <property type="term" value="C:Golgi apparatus"/>
    <property type="evidence" value="ECO:0007669"/>
    <property type="project" value="UniProtKB-SubCell"/>
</dbReference>
<sequence length="225" mass="25364">MTIFSLYIFDRHTECVYYQDWNRSKPVRPPVPALLKPNVARFDPAVLARQQPVDPNNLPRTDENGQPIQGLLAHHAVMQRADVLGIGEAGKNAGLAFDEECKLVYGVLLSLRNMVKKLSGKNELFQSYRTSAYKFHFFETLSGYKFILLSDPLADNMQFVLKSIYSGPFLDFVVRNDLVGVRGGGLDESWGVEAQKGKIRGKGIDNDRFRTAVDRYIRGLSNYSA</sequence>
<reference evidence="7" key="1">
    <citation type="submission" date="2020-04" db="EMBL/GenBank/DDBJ databases">
        <title>Analysis of mating type loci in Filobasidium floriforme.</title>
        <authorList>
            <person name="Nowrousian M."/>
        </authorList>
    </citation>
    <scope>NUCLEOTIDE SEQUENCE</scope>
    <source>
        <strain evidence="7">CBS 6242</strain>
    </source>
</reference>
<dbReference type="Proteomes" id="UP000812966">
    <property type="component" value="Unassembled WGS sequence"/>
</dbReference>
<evidence type="ECO:0000256" key="5">
    <source>
        <dbReference type="ARBA" id="ARBA00038167"/>
    </source>
</evidence>
<dbReference type="Gene3D" id="3.30.450.70">
    <property type="match status" value="1"/>
</dbReference>
<evidence type="ECO:0000256" key="2">
    <source>
        <dbReference type="ARBA" id="ARBA00022824"/>
    </source>
</evidence>
<dbReference type="EMBL" id="JABELV010000222">
    <property type="protein sequence ID" value="KAG7527877.1"/>
    <property type="molecule type" value="Genomic_DNA"/>
</dbReference>
<evidence type="ECO:0000313" key="8">
    <source>
        <dbReference type="Proteomes" id="UP000812966"/>
    </source>
</evidence>
<dbReference type="AlphaFoldDB" id="A0A8K0JF64"/>
<evidence type="ECO:0000256" key="1">
    <source>
        <dbReference type="ARBA" id="ARBA00022448"/>
    </source>
</evidence>
<dbReference type="OrthoDB" id="3364529at2759"/>
<dbReference type="GO" id="GO:0005783">
    <property type="term" value="C:endoplasmic reticulum"/>
    <property type="evidence" value="ECO:0007669"/>
    <property type="project" value="UniProtKB-SubCell"/>
</dbReference>
<dbReference type="SUPFAM" id="SSF64356">
    <property type="entry name" value="SNARE-like"/>
    <property type="match status" value="1"/>
</dbReference>
<keyword evidence="3 6" id="KW-0931">ER-Golgi transport</keyword>
<dbReference type="GO" id="GO:0006888">
    <property type="term" value="P:endoplasmic reticulum to Golgi vesicle-mediated transport"/>
    <property type="evidence" value="ECO:0007669"/>
    <property type="project" value="UniProtKB-UniRule"/>
</dbReference>
<keyword evidence="1 6" id="KW-0813">Transport</keyword>
<keyword evidence="4 6" id="KW-0333">Golgi apparatus</keyword>
<dbReference type="InterPro" id="IPR011012">
    <property type="entry name" value="Longin-like_dom_sf"/>
</dbReference>
<comment type="subunit">
    <text evidence="6">Part of the multisubunit transport protein particle (TRAPP) complex.</text>
</comment>
<evidence type="ECO:0000256" key="4">
    <source>
        <dbReference type="ARBA" id="ARBA00023034"/>
    </source>
</evidence>
<evidence type="ECO:0000313" key="7">
    <source>
        <dbReference type="EMBL" id="KAG7527877.1"/>
    </source>
</evidence>
<proteinExistence type="inferred from homology"/>
<comment type="caution">
    <text evidence="7">The sequence shown here is derived from an EMBL/GenBank/DDBJ whole genome shotgun (WGS) entry which is preliminary data.</text>
</comment>
<dbReference type="SMART" id="SM01399">
    <property type="entry name" value="Sybindin"/>
    <property type="match status" value="1"/>
</dbReference>
<comment type="similarity">
    <text evidence="5">Belongs to the TRAPP small subunits family. BET5 subfamily.</text>
</comment>